<reference evidence="2" key="1">
    <citation type="submission" date="2023-11" db="EMBL/GenBank/DDBJ databases">
        <authorList>
            <person name="Alioto T."/>
            <person name="Alioto T."/>
            <person name="Gomez Garrido J."/>
        </authorList>
    </citation>
    <scope>NUCLEOTIDE SEQUENCE</scope>
</reference>
<protein>
    <submittedName>
        <fullName evidence="2">Uncharacterized protein</fullName>
    </submittedName>
</protein>
<sequence>MDARSIAESQKGLRTAASSIRMDRLDQKRRETAFTKELTIGEASRDISDGSTRPGHHRNYGAAVFDLIVAALPLYFVAFAFLAYAQNGTRVDLPLNQVLLKMASFNPTAFPIVFTLLSAKFIKSVANWKLERSTSVGTIQSLLGSRSLATSIITPFKIGVFNFAVLIGIAFWLLDPVGGQASLRLATRDSNSTTLDANFDYLDINTSPFGLLDAPSRLASINGAFNAALLSPASSKNGSQDLYGNLQVPLLEVLKDSQKADSNGWYRIAELVNASESSTSTTALDQFLGLDNDADPSADVTASAYASLVGMPFLQESSSDGVPSTASAVNIETQFSMESSYFYADCSVEQSGSTEDSNDFASSIDTGRGVVSNGRQFSMSYDQNHTTNSTQPRAVVFTSWNGHSSGSNGDITTATCQLTTTYIEANVYCATNSSCSILAMRASLLDHPKPSLTQLDGIAPTWNATSNHTQSERHAIPELFFSGLINATGNETDETGGLSPIECYFLHPEDPYSCDGNGQYTLYSIRNDLFSYRATQLLNTYWLANIAPFSVTGNFKPNNTRESGVSRAVQGQVRVETTVLRCHTHWMILLVAISIVLFLAGMATAYLDATRKIPDVLDYFANSLQYNPYVHVERVSSMEEGAERARRLKDLRIQMGDVRPDDPAGYIAIGTPGYKQPIRMVSAERRYR</sequence>
<name>A0AAI8YS62_9PEZI</name>
<feature type="transmembrane region" description="Helical" evidence="1">
    <location>
        <begin position="156"/>
        <end position="174"/>
    </location>
</feature>
<dbReference type="AlphaFoldDB" id="A0AAI8YS62"/>
<comment type="caution">
    <text evidence="2">The sequence shown here is derived from an EMBL/GenBank/DDBJ whole genome shotgun (WGS) entry which is preliminary data.</text>
</comment>
<accession>A0AAI8YS62</accession>
<keyword evidence="1" id="KW-0812">Transmembrane</keyword>
<keyword evidence="1" id="KW-0472">Membrane</keyword>
<proteinExistence type="predicted"/>
<feature type="transmembrane region" description="Helical" evidence="1">
    <location>
        <begin position="105"/>
        <end position="122"/>
    </location>
</feature>
<feature type="transmembrane region" description="Helical" evidence="1">
    <location>
        <begin position="63"/>
        <end position="85"/>
    </location>
</feature>
<organism evidence="2 3">
    <name type="scientific">Lecanosticta acicola</name>
    <dbReference type="NCBI Taxonomy" id="111012"/>
    <lineage>
        <taxon>Eukaryota</taxon>
        <taxon>Fungi</taxon>
        <taxon>Dikarya</taxon>
        <taxon>Ascomycota</taxon>
        <taxon>Pezizomycotina</taxon>
        <taxon>Dothideomycetes</taxon>
        <taxon>Dothideomycetidae</taxon>
        <taxon>Mycosphaerellales</taxon>
        <taxon>Mycosphaerellaceae</taxon>
        <taxon>Lecanosticta</taxon>
    </lineage>
</organism>
<keyword evidence="3" id="KW-1185">Reference proteome</keyword>
<feature type="transmembrane region" description="Helical" evidence="1">
    <location>
        <begin position="586"/>
        <end position="607"/>
    </location>
</feature>
<dbReference type="EMBL" id="CAVMBE010000003">
    <property type="protein sequence ID" value="CAK3810104.1"/>
    <property type="molecule type" value="Genomic_DNA"/>
</dbReference>
<keyword evidence="1" id="KW-1133">Transmembrane helix</keyword>
<evidence type="ECO:0000256" key="1">
    <source>
        <dbReference type="SAM" id="Phobius"/>
    </source>
</evidence>
<evidence type="ECO:0000313" key="3">
    <source>
        <dbReference type="Proteomes" id="UP001296104"/>
    </source>
</evidence>
<dbReference type="Proteomes" id="UP001296104">
    <property type="component" value="Unassembled WGS sequence"/>
</dbReference>
<gene>
    <name evidence="2" type="ORF">LECACI_7A001007</name>
</gene>
<evidence type="ECO:0000313" key="2">
    <source>
        <dbReference type="EMBL" id="CAK3810104.1"/>
    </source>
</evidence>